<accession>A0A6S6RVW0</accession>
<proteinExistence type="predicted"/>
<name>A0A6S6RVW0_9BACT</name>
<protein>
    <submittedName>
        <fullName evidence="1">Uncharacterized protein</fullName>
    </submittedName>
</protein>
<gene>
    <name evidence="1" type="ORF">HELGO_WM10802</name>
</gene>
<sequence>MSEHYTKVKEEKTAEMLERVLDLLVYAEEPIDLNGKTYKKINFSQGQVTDAIQEYALPEEHIQGIVFKDPSTISKSDTYKILINKAKSNRANRLLEDSSLSFEGREPSVAELKIEIDRLLYEKESLAKTVNGLESIVRQAGIKKTLEDNGELVSEPISVDKKLIAVLEKLLLLNSENELFYIEKGKGHVPSQVFYQGYEGTKLLCDVNDLKALNVNFDVDKYGKIVIVGKGIIYG</sequence>
<organism evidence="1">
    <name type="scientific">uncultured Sulfurovum sp</name>
    <dbReference type="NCBI Taxonomy" id="269237"/>
    <lineage>
        <taxon>Bacteria</taxon>
        <taxon>Pseudomonadati</taxon>
        <taxon>Campylobacterota</taxon>
        <taxon>Epsilonproteobacteria</taxon>
        <taxon>Campylobacterales</taxon>
        <taxon>Sulfurovaceae</taxon>
        <taxon>Sulfurovum</taxon>
        <taxon>environmental samples</taxon>
    </lineage>
</organism>
<dbReference type="AlphaFoldDB" id="A0A6S6RVW0"/>
<reference evidence="1" key="1">
    <citation type="submission" date="2020-01" db="EMBL/GenBank/DDBJ databases">
        <authorList>
            <person name="Meier V. D."/>
            <person name="Meier V D."/>
        </authorList>
    </citation>
    <scope>NUCLEOTIDE SEQUENCE</scope>
    <source>
        <strain evidence="1">HLG_WM_MAG_01</strain>
    </source>
</reference>
<dbReference type="EMBL" id="CACVAS010000011">
    <property type="protein sequence ID" value="CAA6799998.1"/>
    <property type="molecule type" value="Genomic_DNA"/>
</dbReference>
<evidence type="ECO:0000313" key="1">
    <source>
        <dbReference type="EMBL" id="CAA6799998.1"/>
    </source>
</evidence>